<gene>
    <name evidence="1" type="ORF">FNW02_10700</name>
</gene>
<protein>
    <submittedName>
        <fullName evidence="1">XRE family transcriptional regulator</fullName>
    </submittedName>
</protein>
<dbReference type="EMBL" id="VJXY01000009">
    <property type="protein sequence ID" value="MBD6616293.1"/>
    <property type="molecule type" value="Genomic_DNA"/>
</dbReference>
<proteinExistence type="predicted"/>
<organism evidence="1 2">
    <name type="scientific">Komarekiella delphini-convector SJRDD-AB1</name>
    <dbReference type="NCBI Taxonomy" id="2593771"/>
    <lineage>
        <taxon>Bacteria</taxon>
        <taxon>Bacillati</taxon>
        <taxon>Cyanobacteriota</taxon>
        <taxon>Cyanophyceae</taxon>
        <taxon>Nostocales</taxon>
        <taxon>Nostocaceae</taxon>
        <taxon>Komarekiella</taxon>
        <taxon>Komarekiella delphini-convector</taxon>
    </lineage>
</organism>
<sequence length="152" mass="17241">MNKVYVSGALTDVVNPSETKALYEKIGLLCEEIGLQAYVPHKQTDPVNNPDISPREVFDQDKYQVSRSDLVIAYLGSLSFGVGMELAYAETNKIPIILLYETGKRISRFPRGIPTVIAEIQFHDHEDALNKLRNILTKWNPEHPEFLLSVRQ</sequence>
<accession>A0AA40SVY3</accession>
<reference evidence="1" key="1">
    <citation type="submission" date="2019-07" db="EMBL/GenBank/DDBJ databases">
        <title>Toxilogical consequences of a new and cryptic species of cyanobacteria (Komarekiella delphini-convector) recovered from the epidermis of a bottlenose dolphin and 1500 ft. in the air.</title>
        <authorList>
            <person name="Brown A.O."/>
            <person name="Dvorak P."/>
            <person name="Villanueva C.D."/>
            <person name="Foss A.J."/>
            <person name="Garvey A.D."/>
            <person name="Gibson Q.A."/>
            <person name="Johansen J.R."/>
            <person name="Casamatta D.A."/>
        </authorList>
    </citation>
    <scope>NUCLEOTIDE SEQUENCE</scope>
    <source>
        <strain evidence="1">SJRDD-AB1</strain>
    </source>
</reference>
<keyword evidence="2" id="KW-1185">Reference proteome</keyword>
<evidence type="ECO:0000313" key="2">
    <source>
        <dbReference type="Proteomes" id="UP001165986"/>
    </source>
</evidence>
<dbReference type="RefSeq" id="WP_191757529.1">
    <property type="nucleotide sequence ID" value="NZ_VJXY01000009.1"/>
</dbReference>
<dbReference type="Pfam" id="PF05014">
    <property type="entry name" value="Nuc_deoxyrib_tr"/>
    <property type="match status" value="1"/>
</dbReference>
<dbReference type="Gene3D" id="3.40.50.450">
    <property type="match status" value="1"/>
</dbReference>
<dbReference type="InterPro" id="IPR007710">
    <property type="entry name" value="Nucleoside_deoxyribTrfase"/>
</dbReference>
<dbReference type="Proteomes" id="UP001165986">
    <property type="component" value="Unassembled WGS sequence"/>
</dbReference>
<dbReference type="SUPFAM" id="SSF52309">
    <property type="entry name" value="N-(deoxy)ribosyltransferase-like"/>
    <property type="match status" value="1"/>
</dbReference>
<evidence type="ECO:0000313" key="1">
    <source>
        <dbReference type="EMBL" id="MBD6616293.1"/>
    </source>
</evidence>
<dbReference type="AlphaFoldDB" id="A0AA40SVY3"/>
<name>A0AA40SVY3_9NOST</name>
<comment type="caution">
    <text evidence="1">The sequence shown here is derived from an EMBL/GenBank/DDBJ whole genome shotgun (WGS) entry which is preliminary data.</text>
</comment>